<evidence type="ECO:0000313" key="5">
    <source>
        <dbReference type="Proteomes" id="UP000324022"/>
    </source>
</evidence>
<dbReference type="OrthoDB" id="6509636at2759"/>
<keyword evidence="5" id="KW-1185">Reference proteome</keyword>
<dbReference type="Proteomes" id="UP000324022">
    <property type="component" value="Unassembled WGS sequence"/>
</dbReference>
<dbReference type="Pfam" id="PF00501">
    <property type="entry name" value="AMP-binding"/>
    <property type="match status" value="1"/>
</dbReference>
<reference evidence="4 5" key="1">
    <citation type="submission" date="2018-03" db="EMBL/GenBank/DDBJ databases">
        <authorList>
            <person name="Guldener U."/>
        </authorList>
    </citation>
    <scope>NUCLEOTIDE SEQUENCE [LARGE SCALE GENOMIC DNA]</scope>
    <source>
        <strain evidence="4 5">NBRC100155</strain>
    </source>
</reference>
<evidence type="ECO:0000259" key="3">
    <source>
        <dbReference type="Pfam" id="PF00501"/>
    </source>
</evidence>
<proteinExistence type="inferred from homology"/>
<dbReference type="GO" id="GO:0019748">
    <property type="term" value="P:secondary metabolic process"/>
    <property type="evidence" value="ECO:0007669"/>
    <property type="project" value="TreeGrafter"/>
</dbReference>
<dbReference type="AlphaFoldDB" id="A0A5C3DQI6"/>
<organism evidence="4 5">
    <name type="scientific">Ustilago trichophora</name>
    <dbReference type="NCBI Taxonomy" id="86804"/>
    <lineage>
        <taxon>Eukaryota</taxon>
        <taxon>Fungi</taxon>
        <taxon>Dikarya</taxon>
        <taxon>Basidiomycota</taxon>
        <taxon>Ustilaginomycotina</taxon>
        <taxon>Ustilaginomycetes</taxon>
        <taxon>Ustilaginales</taxon>
        <taxon>Ustilaginaceae</taxon>
        <taxon>Ustilago</taxon>
    </lineage>
</organism>
<dbReference type="InterPro" id="IPR045851">
    <property type="entry name" value="AMP-bd_C_sf"/>
</dbReference>
<comment type="similarity">
    <text evidence="1">Belongs to the ATP-dependent AMP-binding enzyme family.</text>
</comment>
<sequence length="728" mass="79453">MSSAISSGLRGPFPEDQNLHTFLFNNPLQHHPNHFADQYPNHTFDGTTIPEQRPILVHDGTGAQLSWARLKADSLRLARSLQTLTGAPPTFVSDPKRPNEPIHAPRSTVLLHIPNGMVWPLVALGTVAANLTVCPISTYLSPRELAYILAKARPQVLFTTVGAEGEVPLRKALQLLLDSPPTDQGQVKATEIHAWARQLARDWDEAKAARLEKSNQIPYRRRRVWTVDVTSGMDYYGTNVNRHSVAAAHDPRDWTHLLLPPPGSKAEGSIASLDRPAFTPAPMTPEEQQRRIAFVLWSSGTTGQSKGVLISHRALVSNTLGVWDTNPHFSGTSRGASGGGERWITLAPWYHVYGLATVLLPTIAFGTTLIIPATPKFDLGYYLRLVTRYRATFAHIAPAVAVALRSCPHLDPSSPQSKGIDLSCISGFLTGGAPVPVEVVRKVYERTGKYILLGYGTTETCSTSQTGGLGLDAAAMDARDELGSAGFPCPNTELQIRPLPGTSQQQIDQRQEEIRNLSNQARSRGERAPLNPGVVGEVLIRAPAVMSGYFSGLSSETHSALDTELTAGAFTQDGWYRSGDEGCLDSNGRLWITGRTKELIKVKGFQVPPAELDDLFATHSELVDAAATGFIQDASTGEEQVLLLVVPKDKSILTHEQKMHELAHRLHTWVGDKTAYYKWPSVYLFSETAPRNPTGKLLRKDIASAKGHKVLIVKQSRKATQTGAKAKL</sequence>
<dbReference type="PROSITE" id="PS00455">
    <property type="entry name" value="AMP_BINDING"/>
    <property type="match status" value="1"/>
</dbReference>
<gene>
    <name evidence="4" type="ORF">UTRI_00052_B</name>
</gene>
<dbReference type="InterPro" id="IPR020845">
    <property type="entry name" value="AMP-binding_CS"/>
</dbReference>
<evidence type="ECO:0000256" key="2">
    <source>
        <dbReference type="ARBA" id="ARBA00022598"/>
    </source>
</evidence>
<keyword evidence="2 4" id="KW-0436">Ligase</keyword>
<dbReference type="EMBL" id="OOIN01000001">
    <property type="protein sequence ID" value="SPO19667.1"/>
    <property type="molecule type" value="Genomic_DNA"/>
</dbReference>
<evidence type="ECO:0000313" key="4">
    <source>
        <dbReference type="EMBL" id="SPO19667.1"/>
    </source>
</evidence>
<dbReference type="InterPro" id="IPR000873">
    <property type="entry name" value="AMP-dep_synth/lig_dom"/>
</dbReference>
<dbReference type="SUPFAM" id="SSF56801">
    <property type="entry name" value="Acetyl-CoA synthetase-like"/>
    <property type="match status" value="1"/>
</dbReference>
<name>A0A5C3DQI6_9BASI</name>
<dbReference type="PANTHER" id="PTHR24096">
    <property type="entry name" value="LONG-CHAIN-FATTY-ACID--COA LIGASE"/>
    <property type="match status" value="1"/>
</dbReference>
<protein>
    <submittedName>
        <fullName evidence="4">Related to 4-coumarate-CoA ligase 1</fullName>
    </submittedName>
</protein>
<evidence type="ECO:0000256" key="1">
    <source>
        <dbReference type="ARBA" id="ARBA00006432"/>
    </source>
</evidence>
<dbReference type="Gene3D" id="3.40.50.12780">
    <property type="entry name" value="N-terminal domain of ligase-like"/>
    <property type="match status" value="2"/>
</dbReference>
<dbReference type="GO" id="GO:0016405">
    <property type="term" value="F:CoA-ligase activity"/>
    <property type="evidence" value="ECO:0007669"/>
    <property type="project" value="TreeGrafter"/>
</dbReference>
<feature type="domain" description="AMP-dependent synthetase/ligase" evidence="3">
    <location>
        <begin position="105"/>
        <end position="550"/>
    </location>
</feature>
<accession>A0A5C3DQI6</accession>
<dbReference type="PANTHER" id="PTHR24096:SF149">
    <property type="entry name" value="AMP-BINDING DOMAIN-CONTAINING PROTEIN-RELATED"/>
    <property type="match status" value="1"/>
</dbReference>
<dbReference type="Gene3D" id="3.30.300.30">
    <property type="match status" value="1"/>
</dbReference>
<dbReference type="InterPro" id="IPR042099">
    <property type="entry name" value="ANL_N_sf"/>
</dbReference>